<sequence>MSTGRFYLNQLDHISDNFIRQRELANLEVDPAEVCIYFRAQMAAEFDLPFYPLELLYTVERYVTDAVLDDARVQLRRLGQSQALQEWLLTEGFWIKYLARSHPEPFSTIKDRTQYKVRLLERELPNKTSDEYLERRQSLVDWEKDEHDLLVRQLTVATQAALQHA</sequence>
<reference evidence="3 4" key="1">
    <citation type="submission" date="2019-09" db="EMBL/GenBank/DDBJ databases">
        <authorList>
            <person name="Chandra G."/>
            <person name="Truman W A."/>
        </authorList>
    </citation>
    <scope>NUCLEOTIDE SEQUENCE [LARGE SCALE GENOMIC DNA]</scope>
    <source>
        <strain evidence="3">PS941</strain>
    </source>
</reference>
<dbReference type="InterPro" id="IPR029487">
    <property type="entry name" value="NEL_dom"/>
</dbReference>
<accession>A0A5E7VS28</accession>
<evidence type="ECO:0000259" key="2">
    <source>
        <dbReference type="PROSITE" id="PS52053"/>
    </source>
</evidence>
<keyword evidence="1" id="KW-1035">Host cytoplasm</keyword>
<dbReference type="AlphaFoldDB" id="A0A5E7VS28"/>
<dbReference type="PROSITE" id="PS52053">
    <property type="entry name" value="NEL"/>
    <property type="match status" value="1"/>
</dbReference>
<keyword evidence="1" id="KW-0833">Ubl conjugation pathway</keyword>
<organism evidence="3 4">
    <name type="scientific">Pseudomonas fluorescens</name>
    <dbReference type="NCBI Taxonomy" id="294"/>
    <lineage>
        <taxon>Bacteria</taxon>
        <taxon>Pseudomonadati</taxon>
        <taxon>Pseudomonadota</taxon>
        <taxon>Gammaproteobacteria</taxon>
        <taxon>Pseudomonadales</taxon>
        <taxon>Pseudomonadaceae</taxon>
        <taxon>Pseudomonas</taxon>
    </lineage>
</organism>
<dbReference type="GO" id="GO:0005576">
    <property type="term" value="C:extracellular region"/>
    <property type="evidence" value="ECO:0007669"/>
    <property type="project" value="UniProtKB-UniRule"/>
</dbReference>
<comment type="caution">
    <text evidence="1">Lacks conserved residue(s) required for the propagation of feature annotation.</text>
</comment>
<dbReference type="EMBL" id="CABVJC010000024">
    <property type="protein sequence ID" value="VVQ25450.1"/>
    <property type="molecule type" value="Genomic_DNA"/>
</dbReference>
<dbReference type="GO" id="GO:0004842">
    <property type="term" value="F:ubiquitin-protein transferase activity"/>
    <property type="evidence" value="ECO:0007669"/>
    <property type="project" value="InterPro"/>
</dbReference>
<dbReference type="Proteomes" id="UP000326452">
    <property type="component" value="Unassembled WGS sequence"/>
</dbReference>
<keyword evidence="1" id="KW-0964">Secreted</keyword>
<protein>
    <recommendedName>
        <fullName evidence="2">NEL domain-containing protein</fullName>
    </recommendedName>
</protein>
<name>A0A5E7VS28_PSEFL</name>
<gene>
    <name evidence="3" type="ORF">PS941_05978</name>
</gene>
<proteinExistence type="inferred from homology"/>
<evidence type="ECO:0000256" key="1">
    <source>
        <dbReference type="PROSITE-ProRule" id="PRU01398"/>
    </source>
</evidence>
<feature type="domain" description="NEL" evidence="2">
    <location>
        <begin position="1"/>
        <end position="165"/>
    </location>
</feature>
<evidence type="ECO:0000313" key="4">
    <source>
        <dbReference type="Proteomes" id="UP000326452"/>
    </source>
</evidence>
<comment type="similarity">
    <text evidence="1">Belongs to the LRR-containing bacterial E3 ligase family.</text>
</comment>
<dbReference type="Gene3D" id="1.20.58.360">
    <property type="entry name" value="Shigella T3SS effector IpaH defines"/>
    <property type="match status" value="1"/>
</dbReference>
<dbReference type="Pfam" id="PF14496">
    <property type="entry name" value="NEL"/>
    <property type="match status" value="1"/>
</dbReference>
<dbReference type="GO" id="GO:0016567">
    <property type="term" value="P:protein ubiquitination"/>
    <property type="evidence" value="ECO:0007669"/>
    <property type="project" value="InterPro"/>
</dbReference>
<evidence type="ECO:0000313" key="3">
    <source>
        <dbReference type="EMBL" id="VVQ25450.1"/>
    </source>
</evidence>